<dbReference type="AlphaFoldDB" id="A0A9W9CEI0"/>
<dbReference type="GeneID" id="80906875"/>
<feature type="region of interest" description="Disordered" evidence="1">
    <location>
        <begin position="405"/>
        <end position="445"/>
    </location>
</feature>
<proteinExistence type="predicted"/>
<reference evidence="2" key="1">
    <citation type="submission" date="2022-10" db="EMBL/GenBank/DDBJ databases">
        <title>Tapping the CABI collections for fungal endophytes: first genome assemblies for Collariella, Neodidymelliopsis, Ascochyta clinopodiicola, Didymella pomorum, Didymosphaeria variabile, Neocosmospora piperis and Neocucurbitaria cava.</title>
        <authorList>
            <person name="Hill R."/>
        </authorList>
    </citation>
    <scope>NUCLEOTIDE SEQUENCE</scope>
    <source>
        <strain evidence="2">IMI 356815</strain>
    </source>
</reference>
<dbReference type="RefSeq" id="XP_056075620.1">
    <property type="nucleotide sequence ID" value="XM_056212147.1"/>
</dbReference>
<dbReference type="Proteomes" id="UP001140513">
    <property type="component" value="Unassembled WGS sequence"/>
</dbReference>
<evidence type="ECO:0000256" key="1">
    <source>
        <dbReference type="SAM" id="MobiDB-lite"/>
    </source>
</evidence>
<feature type="region of interest" description="Disordered" evidence="1">
    <location>
        <begin position="253"/>
        <end position="324"/>
    </location>
</feature>
<feature type="compositionally biased region" description="Basic and acidic residues" evidence="1">
    <location>
        <begin position="253"/>
        <end position="262"/>
    </location>
</feature>
<feature type="region of interest" description="Disordered" evidence="1">
    <location>
        <begin position="531"/>
        <end position="552"/>
    </location>
</feature>
<feature type="compositionally biased region" description="Low complexity" evidence="1">
    <location>
        <begin position="305"/>
        <end position="321"/>
    </location>
</feature>
<evidence type="ECO:0000313" key="3">
    <source>
        <dbReference type="Proteomes" id="UP001140513"/>
    </source>
</evidence>
<organism evidence="2 3">
    <name type="scientific">Didymosphaeria variabile</name>
    <dbReference type="NCBI Taxonomy" id="1932322"/>
    <lineage>
        <taxon>Eukaryota</taxon>
        <taxon>Fungi</taxon>
        <taxon>Dikarya</taxon>
        <taxon>Ascomycota</taxon>
        <taxon>Pezizomycotina</taxon>
        <taxon>Dothideomycetes</taxon>
        <taxon>Pleosporomycetidae</taxon>
        <taxon>Pleosporales</taxon>
        <taxon>Massarineae</taxon>
        <taxon>Didymosphaeriaceae</taxon>
        <taxon>Didymosphaeria</taxon>
    </lineage>
</organism>
<name>A0A9W9CEI0_9PLEO</name>
<keyword evidence="3" id="KW-1185">Reference proteome</keyword>
<sequence length="552" mass="61351">MAASRGLQVPVTSPNVAFLLFGHHLYSEYLEFQSSIVLPRSSGLYRSTKAWIEACFNSQLVPHGHLPNPQGYKAFMHWLHARGKLFKVYRTPTTTRLVIAKLCGHAMHPAIRSSCLATACPVCTMEQITWTLTRAWQTWKALGAPDRRLPYDPKGSSRELYHILKDIWRFEKNRWVGLVYKYEELSKGVVAWEDNEMRKASPAYTFEELTEAKSVLEALHFARRNDPHRMDSVGVLYALHSRLHRRTDLRKVQTDVTARDEAQEALSGPSIESGAPLSDKPLSPPHTPSPSKLGHAYPPLPPSPSSSSARDSSSPSLVLSPPRSPIRERKAVTFAVDVLDNKKRRGYEFRRTSGIYYRPGRYACPSEDGWADTSFCCDEDFEYDNELDKLEENHQRFLALFAPRSEDTDPTVDEGVFGDTESDTDSEDSSSGSDSGSEPAEELEEVEDPLAEAIMHSMEVGVEFVGDSDHATGTALEVEPNSSGAPSEHDVQMLDAVCGLSDATLQSYLLSSGLCSAEQVEEGLHMVDDARSMDGASQSYPLADHNHEASTK</sequence>
<dbReference type="EMBL" id="JAPEUX010000002">
    <property type="protein sequence ID" value="KAJ4358761.1"/>
    <property type="molecule type" value="Genomic_DNA"/>
</dbReference>
<dbReference type="OrthoDB" id="3789817at2759"/>
<accession>A0A9W9CEI0</accession>
<gene>
    <name evidence="2" type="ORF">N0V89_003345</name>
</gene>
<evidence type="ECO:0000313" key="2">
    <source>
        <dbReference type="EMBL" id="KAJ4358761.1"/>
    </source>
</evidence>
<comment type="caution">
    <text evidence="2">The sequence shown here is derived from an EMBL/GenBank/DDBJ whole genome shotgun (WGS) entry which is preliminary data.</text>
</comment>
<protein>
    <submittedName>
        <fullName evidence="2">Uncharacterized protein</fullName>
    </submittedName>
</protein>
<feature type="compositionally biased region" description="Low complexity" evidence="1">
    <location>
        <begin position="429"/>
        <end position="438"/>
    </location>
</feature>